<protein>
    <submittedName>
        <fullName evidence="1">Uncharacterized protein</fullName>
    </submittedName>
</protein>
<sequence length="122" mass="13629">LGDGIKWESVVVIGGLGFVGIVKDRVGVNWLGAGWGTLKREKVQKEAWKARKEQNRATVHLNRGLMPRHYYPRLGVAELASPLSLIKHPTPRRDARRLGVDGEARKLALHQSLNAYAWTQNA</sequence>
<name>A0ABU6YW87_9FABA</name>
<keyword evidence="2" id="KW-1185">Reference proteome</keyword>
<dbReference type="EMBL" id="JASCZI010244565">
    <property type="protein sequence ID" value="MED6214246.1"/>
    <property type="molecule type" value="Genomic_DNA"/>
</dbReference>
<organism evidence="1 2">
    <name type="scientific">Stylosanthes scabra</name>
    <dbReference type="NCBI Taxonomy" id="79078"/>
    <lineage>
        <taxon>Eukaryota</taxon>
        <taxon>Viridiplantae</taxon>
        <taxon>Streptophyta</taxon>
        <taxon>Embryophyta</taxon>
        <taxon>Tracheophyta</taxon>
        <taxon>Spermatophyta</taxon>
        <taxon>Magnoliopsida</taxon>
        <taxon>eudicotyledons</taxon>
        <taxon>Gunneridae</taxon>
        <taxon>Pentapetalae</taxon>
        <taxon>rosids</taxon>
        <taxon>fabids</taxon>
        <taxon>Fabales</taxon>
        <taxon>Fabaceae</taxon>
        <taxon>Papilionoideae</taxon>
        <taxon>50 kb inversion clade</taxon>
        <taxon>dalbergioids sensu lato</taxon>
        <taxon>Dalbergieae</taxon>
        <taxon>Pterocarpus clade</taxon>
        <taxon>Stylosanthes</taxon>
    </lineage>
</organism>
<evidence type="ECO:0000313" key="1">
    <source>
        <dbReference type="EMBL" id="MED6214246.1"/>
    </source>
</evidence>
<evidence type="ECO:0000313" key="2">
    <source>
        <dbReference type="Proteomes" id="UP001341840"/>
    </source>
</evidence>
<gene>
    <name evidence="1" type="ORF">PIB30_101106</name>
</gene>
<dbReference type="Proteomes" id="UP001341840">
    <property type="component" value="Unassembled WGS sequence"/>
</dbReference>
<feature type="non-terminal residue" evidence="1">
    <location>
        <position position="1"/>
    </location>
</feature>
<reference evidence="1 2" key="1">
    <citation type="journal article" date="2023" name="Plants (Basel)">
        <title>Bridging the Gap: Combining Genomics and Transcriptomics Approaches to Understand Stylosanthes scabra, an Orphan Legume from the Brazilian Caatinga.</title>
        <authorList>
            <person name="Ferreira-Neto J.R.C."/>
            <person name="da Silva M.D."/>
            <person name="Binneck E."/>
            <person name="de Melo N.F."/>
            <person name="da Silva R.H."/>
            <person name="de Melo A.L.T.M."/>
            <person name="Pandolfi V."/>
            <person name="Bustamante F.O."/>
            <person name="Brasileiro-Vidal A.C."/>
            <person name="Benko-Iseppon A.M."/>
        </authorList>
    </citation>
    <scope>NUCLEOTIDE SEQUENCE [LARGE SCALE GENOMIC DNA]</scope>
    <source>
        <tissue evidence="1">Leaves</tissue>
    </source>
</reference>
<comment type="caution">
    <text evidence="1">The sequence shown here is derived from an EMBL/GenBank/DDBJ whole genome shotgun (WGS) entry which is preliminary data.</text>
</comment>
<proteinExistence type="predicted"/>
<accession>A0ABU6YW87</accession>